<keyword evidence="2" id="KW-1185">Reference proteome</keyword>
<proteinExistence type="predicted"/>
<name>A0A1X0QA60_9MICR</name>
<dbReference type="VEuPathDB" id="MicrosporidiaDB:A0H76_497"/>
<gene>
    <name evidence="1" type="ORF">HERIO_1491</name>
</gene>
<sequence>MFGLLISQLISINCEVVYDFGYSAQYNVDVLNQSFENKFKILSYLRGHYPSMYLHYRQKQLLVPYKRGIKNLSVDQQEQLKSLDDYLLDTNQIFDKLEDKLLSDIYMISYEYLKRNGKVDQTIKIPLEMNPEEIKVLKDNPDLNFELPEKYNIEIFKYINGYADFLLKDLIEELFKKYPEYKTKELVSELFESFRYLDFINKEEKSVISPSDNLSLLRDVIETKFLSLYFNNFKGFMTAGLFVLNVEKNLNNTEILRTIDKEVILNFPKLYAVKIDDTYQNEIFKFAYYLKEAFLCCYDLVTNKEVDESKISKIKNDLYDDKCKYYEKRSPIKQEHKEITYDAFQKNYQIEIVDSMIQLVSFFIEIADKKIDHLLYDVWDKIYKKLIEEFKDSE</sequence>
<dbReference type="VEuPathDB" id="MicrosporidiaDB:HERIO_1491"/>
<reference evidence="1 2" key="1">
    <citation type="journal article" date="2017" name="Environ. Microbiol.">
        <title>Decay of the glycolytic pathway and adaptation to intranuclear parasitism within Enterocytozoonidae microsporidia.</title>
        <authorList>
            <person name="Wiredu Boakye D."/>
            <person name="Jaroenlak P."/>
            <person name="Prachumwat A."/>
            <person name="Williams T.A."/>
            <person name="Bateman K.S."/>
            <person name="Itsathitphaisarn O."/>
            <person name="Sritunyalucksana K."/>
            <person name="Paszkiewicz K.H."/>
            <person name="Moore K.A."/>
            <person name="Stentiford G.D."/>
            <person name="Williams B.A."/>
        </authorList>
    </citation>
    <scope>NUCLEOTIDE SEQUENCE [LARGE SCALE GENOMIC DNA]</scope>
    <source>
        <strain evidence="1 2">GB1</strain>
    </source>
</reference>
<organism evidence="1 2">
    <name type="scientific">Hepatospora eriocheir</name>
    <dbReference type="NCBI Taxonomy" id="1081669"/>
    <lineage>
        <taxon>Eukaryota</taxon>
        <taxon>Fungi</taxon>
        <taxon>Fungi incertae sedis</taxon>
        <taxon>Microsporidia</taxon>
        <taxon>Hepatosporidae</taxon>
        <taxon>Hepatospora</taxon>
    </lineage>
</organism>
<comment type="caution">
    <text evidence="1">The sequence shown here is derived from an EMBL/GenBank/DDBJ whole genome shotgun (WGS) entry which is preliminary data.</text>
</comment>
<accession>A0A1X0QA60</accession>
<evidence type="ECO:0000313" key="2">
    <source>
        <dbReference type="Proteomes" id="UP000192356"/>
    </source>
</evidence>
<dbReference type="Proteomes" id="UP000192356">
    <property type="component" value="Unassembled WGS sequence"/>
</dbReference>
<dbReference type="EMBL" id="LVKB01000074">
    <property type="protein sequence ID" value="ORD96595.1"/>
    <property type="molecule type" value="Genomic_DNA"/>
</dbReference>
<dbReference type="AlphaFoldDB" id="A0A1X0QA60"/>
<evidence type="ECO:0000313" key="1">
    <source>
        <dbReference type="EMBL" id="ORD96595.1"/>
    </source>
</evidence>
<protein>
    <submittedName>
        <fullName evidence="1">Uncharacterized protein</fullName>
    </submittedName>
</protein>